<reference evidence="1 2" key="1">
    <citation type="journal article" date="2021" name="Syst. Appl. Microbiol.">
        <title>nCampylobacter vulpis sp. nov. isolated from wild red foxes.</title>
        <authorList>
            <person name="Parisi A."/>
            <person name="Chiara M."/>
            <person name="Caffara M."/>
            <person name="Mion D."/>
            <person name="Miller W.G."/>
            <person name="Caruso M."/>
            <person name="Manzari C."/>
            <person name="Florio D."/>
            <person name="Capozzi L."/>
            <person name="D'Erchia A.M."/>
            <person name="Manzulli V."/>
            <person name="Zanoni R.G."/>
        </authorList>
    </citation>
    <scope>NUCLEOTIDE SEQUENCE [LARGE SCALE GENOMIC DNA]</scope>
    <source>
        <strain evidence="1 2">52/13</strain>
    </source>
</reference>
<dbReference type="Proteomes" id="UP000811399">
    <property type="component" value="Unassembled WGS sequence"/>
</dbReference>
<comment type="caution">
    <text evidence="1">The sequence shown here is derived from an EMBL/GenBank/DDBJ whole genome shotgun (WGS) entry which is preliminary data.</text>
</comment>
<sequence>MKKMYELERAKVLILRETKGAFSDESLEAFFYFLIDNKIKKDYLHCADFVKDTFRVYLVKDERKEVRKLGLFYLIIRLLNEIKEFEEIKEAFFSFSNTYIKLKNKDEVKEQLQELGVDIENLKLRSDIEKILYVLLQEKLLDDGLYK</sequence>
<keyword evidence="2" id="KW-1185">Reference proteome</keyword>
<dbReference type="EMBL" id="VJYU01000010">
    <property type="protein sequence ID" value="MBS4240986.1"/>
    <property type="molecule type" value="Genomic_DNA"/>
</dbReference>
<dbReference type="RefSeq" id="WP_004276251.1">
    <property type="nucleotide sequence ID" value="NZ_VJYU01000010.1"/>
</dbReference>
<proteinExistence type="predicted"/>
<organism evidence="1 2">
    <name type="scientific">Campylobacter vulpis</name>
    <dbReference type="NCBI Taxonomy" id="1655500"/>
    <lineage>
        <taxon>Bacteria</taxon>
        <taxon>Pseudomonadati</taxon>
        <taxon>Campylobacterota</taxon>
        <taxon>Epsilonproteobacteria</taxon>
        <taxon>Campylobacterales</taxon>
        <taxon>Campylobacteraceae</taxon>
        <taxon>Campylobacter</taxon>
    </lineage>
</organism>
<gene>
    <name evidence="1" type="ORF">CVU5213_04485</name>
</gene>
<accession>A0ABS5P2T3</accession>
<name>A0ABS5P2T3_9BACT</name>
<evidence type="ECO:0000313" key="2">
    <source>
        <dbReference type="Proteomes" id="UP000811399"/>
    </source>
</evidence>
<protein>
    <submittedName>
        <fullName evidence="1">Uncharacterized protein</fullName>
    </submittedName>
</protein>
<evidence type="ECO:0000313" key="1">
    <source>
        <dbReference type="EMBL" id="MBS4240986.1"/>
    </source>
</evidence>